<dbReference type="Proteomes" id="UP000789702">
    <property type="component" value="Unassembled WGS sequence"/>
</dbReference>
<name>A0ACA9QLF9_9GLOM</name>
<protein>
    <submittedName>
        <fullName evidence="1">12952_t:CDS:1</fullName>
    </submittedName>
</protein>
<dbReference type="EMBL" id="CAJVPU010048901">
    <property type="protein sequence ID" value="CAG8756431.1"/>
    <property type="molecule type" value="Genomic_DNA"/>
</dbReference>
<sequence length="44" mass="5267">HHLKRNKEFTSTQSDDEFSSSEENEDTEKNKHSNFKRPLEDSEK</sequence>
<evidence type="ECO:0000313" key="1">
    <source>
        <dbReference type="EMBL" id="CAG8756431.1"/>
    </source>
</evidence>
<proteinExistence type="predicted"/>
<comment type="caution">
    <text evidence="1">The sequence shown here is derived from an EMBL/GenBank/DDBJ whole genome shotgun (WGS) entry which is preliminary data.</text>
</comment>
<feature type="non-terminal residue" evidence="1">
    <location>
        <position position="44"/>
    </location>
</feature>
<accession>A0ACA9QLF9</accession>
<evidence type="ECO:0000313" key="2">
    <source>
        <dbReference type="Proteomes" id="UP000789702"/>
    </source>
</evidence>
<organism evidence="1 2">
    <name type="scientific">Dentiscutata heterogama</name>
    <dbReference type="NCBI Taxonomy" id="1316150"/>
    <lineage>
        <taxon>Eukaryota</taxon>
        <taxon>Fungi</taxon>
        <taxon>Fungi incertae sedis</taxon>
        <taxon>Mucoromycota</taxon>
        <taxon>Glomeromycotina</taxon>
        <taxon>Glomeromycetes</taxon>
        <taxon>Diversisporales</taxon>
        <taxon>Gigasporaceae</taxon>
        <taxon>Dentiscutata</taxon>
    </lineage>
</organism>
<gene>
    <name evidence="1" type="ORF">DHETER_LOCUS14979</name>
</gene>
<reference evidence="1" key="1">
    <citation type="submission" date="2021-06" db="EMBL/GenBank/DDBJ databases">
        <authorList>
            <person name="Kallberg Y."/>
            <person name="Tangrot J."/>
            <person name="Rosling A."/>
        </authorList>
    </citation>
    <scope>NUCLEOTIDE SEQUENCE</scope>
    <source>
        <strain evidence="1">IL203A</strain>
    </source>
</reference>
<feature type="non-terminal residue" evidence="1">
    <location>
        <position position="1"/>
    </location>
</feature>
<keyword evidence="2" id="KW-1185">Reference proteome</keyword>